<dbReference type="WBParaSite" id="Pan_g15571.t1">
    <property type="protein sequence ID" value="Pan_g15571.t1"/>
    <property type="gene ID" value="Pan_g15571"/>
</dbReference>
<reference evidence="4" key="2">
    <citation type="submission" date="2020-10" db="UniProtKB">
        <authorList>
            <consortium name="WormBaseParasite"/>
        </authorList>
    </citation>
    <scope>IDENTIFICATION</scope>
</reference>
<accession>A0A7E4V1Y0</accession>
<evidence type="ECO:0000313" key="4">
    <source>
        <dbReference type="WBParaSite" id="Pan_g15571.t1"/>
    </source>
</evidence>
<feature type="compositionally biased region" description="Polar residues" evidence="1">
    <location>
        <begin position="76"/>
        <end position="86"/>
    </location>
</feature>
<keyword evidence="3" id="KW-1185">Reference proteome</keyword>
<evidence type="ECO:0000256" key="2">
    <source>
        <dbReference type="SAM" id="Phobius"/>
    </source>
</evidence>
<feature type="region of interest" description="Disordered" evidence="1">
    <location>
        <begin position="70"/>
        <end position="95"/>
    </location>
</feature>
<dbReference type="Proteomes" id="UP000492821">
    <property type="component" value="Unassembled WGS sequence"/>
</dbReference>
<dbReference type="AlphaFoldDB" id="A0A7E4V1Y0"/>
<evidence type="ECO:0000256" key="1">
    <source>
        <dbReference type="SAM" id="MobiDB-lite"/>
    </source>
</evidence>
<evidence type="ECO:0000313" key="3">
    <source>
        <dbReference type="Proteomes" id="UP000492821"/>
    </source>
</evidence>
<reference evidence="3" key="1">
    <citation type="journal article" date="2013" name="Genetics">
        <title>The draft genome and transcriptome of Panagrellus redivivus are shaped by the harsh demands of a free-living lifestyle.</title>
        <authorList>
            <person name="Srinivasan J."/>
            <person name="Dillman A.R."/>
            <person name="Macchietto M.G."/>
            <person name="Heikkinen L."/>
            <person name="Lakso M."/>
            <person name="Fracchia K.M."/>
            <person name="Antoshechkin I."/>
            <person name="Mortazavi A."/>
            <person name="Wong G."/>
            <person name="Sternberg P.W."/>
        </authorList>
    </citation>
    <scope>NUCLEOTIDE SEQUENCE [LARGE SCALE GENOMIC DNA]</scope>
    <source>
        <strain evidence="3">MT8872</strain>
    </source>
</reference>
<protein>
    <submittedName>
        <fullName evidence="4">Neur_chan_LBD domain-containing protein</fullName>
    </submittedName>
</protein>
<keyword evidence="2" id="KW-1133">Transmembrane helix</keyword>
<proteinExistence type="predicted"/>
<sequence length="265" mass="30036">MMNQTMTVLPNSHGTSMSPESLLVRAPTAKRVTLTEDTINLPGSLSPTPSTPVISFGYASAAPNFRKHSEDCELGPSTSNIETLPSSEEHGDSSQTGLFYLRTSEKRSMEAHCHQPVGTEADHILESIGNRYKERLRRFIENEKPEEGEHYVWIQSEVSGRTTVLSITQLENHFNNDKVKRVKWRHLSIDRISVYRYSVPIITTKFRLRMVHFLSQNYRCCILCVWCFVILFISLGIIVSVVFGSLPYNSSTPFRNVTAGFSFQN</sequence>
<organism evidence="3 4">
    <name type="scientific">Panagrellus redivivus</name>
    <name type="common">Microworm</name>
    <dbReference type="NCBI Taxonomy" id="6233"/>
    <lineage>
        <taxon>Eukaryota</taxon>
        <taxon>Metazoa</taxon>
        <taxon>Ecdysozoa</taxon>
        <taxon>Nematoda</taxon>
        <taxon>Chromadorea</taxon>
        <taxon>Rhabditida</taxon>
        <taxon>Tylenchina</taxon>
        <taxon>Panagrolaimomorpha</taxon>
        <taxon>Panagrolaimoidea</taxon>
        <taxon>Panagrolaimidae</taxon>
        <taxon>Panagrellus</taxon>
    </lineage>
</organism>
<name>A0A7E4V1Y0_PANRE</name>
<keyword evidence="2" id="KW-0472">Membrane</keyword>
<feature type="transmembrane region" description="Helical" evidence="2">
    <location>
        <begin position="220"/>
        <end position="243"/>
    </location>
</feature>
<keyword evidence="2" id="KW-0812">Transmembrane</keyword>